<evidence type="ECO:0000256" key="13">
    <source>
        <dbReference type="RuleBase" id="RU364006"/>
    </source>
</evidence>
<dbReference type="Gene3D" id="3.40.140.10">
    <property type="entry name" value="Cytidine Deaminase, domain 2"/>
    <property type="match status" value="1"/>
</dbReference>
<dbReference type="SUPFAM" id="SSF53927">
    <property type="entry name" value="Cytidine deaminase-like"/>
    <property type="match status" value="1"/>
</dbReference>
<feature type="binding site" evidence="12">
    <location>
        <position position="92"/>
    </location>
    <ligand>
        <name>Zn(2+)</name>
        <dbReference type="ChEBI" id="CHEBI:29105"/>
        <note>catalytic</note>
    </ligand>
</feature>
<dbReference type="PROSITE" id="PS00903">
    <property type="entry name" value="CYT_DCMP_DEAMINASES_1"/>
    <property type="match status" value="1"/>
</dbReference>
<protein>
    <recommendedName>
        <fullName evidence="4 13">Cytidine deaminase</fullName>
        <ecNumber evidence="4 13">3.5.4.5</ecNumber>
    </recommendedName>
    <alternativeName>
        <fullName evidence="8 13">Cytidine aminohydrolase</fullName>
    </alternativeName>
</protein>
<dbReference type="Proteomes" id="UP000614601">
    <property type="component" value="Unassembled WGS sequence"/>
</dbReference>
<dbReference type="GO" id="GO:0055086">
    <property type="term" value="P:nucleobase-containing small molecule metabolic process"/>
    <property type="evidence" value="ECO:0007669"/>
    <property type="project" value="UniProtKB-ARBA"/>
</dbReference>
<dbReference type="GO" id="GO:0008270">
    <property type="term" value="F:zinc ion binding"/>
    <property type="evidence" value="ECO:0007669"/>
    <property type="project" value="UniProtKB-UniRule"/>
</dbReference>
<comment type="catalytic activity">
    <reaction evidence="13">
        <text>2'-deoxycytidine + H2O + H(+) = 2'-deoxyuridine + NH4(+)</text>
        <dbReference type="Rhea" id="RHEA:13433"/>
        <dbReference type="ChEBI" id="CHEBI:15377"/>
        <dbReference type="ChEBI" id="CHEBI:15378"/>
        <dbReference type="ChEBI" id="CHEBI:15698"/>
        <dbReference type="ChEBI" id="CHEBI:16450"/>
        <dbReference type="ChEBI" id="CHEBI:28938"/>
        <dbReference type="EC" id="3.5.4.5"/>
    </reaction>
</comment>
<dbReference type="Pfam" id="PF00383">
    <property type="entry name" value="dCMP_cyt_deam_1"/>
    <property type="match status" value="1"/>
</dbReference>
<evidence type="ECO:0000256" key="1">
    <source>
        <dbReference type="ARBA" id="ARBA00001947"/>
    </source>
</evidence>
<dbReference type="Proteomes" id="UP000783686">
    <property type="component" value="Unassembled WGS sequence"/>
</dbReference>
<dbReference type="GO" id="GO:0004126">
    <property type="term" value="F:cytidine deaminase activity"/>
    <property type="evidence" value="ECO:0007669"/>
    <property type="project" value="UniProtKB-UniRule"/>
</dbReference>
<feature type="active site" description="Proton donor" evidence="10">
    <location>
        <position position="61"/>
    </location>
</feature>
<feature type="binding site" evidence="12">
    <location>
        <position position="59"/>
    </location>
    <ligand>
        <name>Zn(2+)</name>
        <dbReference type="ChEBI" id="CHEBI:29105"/>
        <note>catalytic</note>
    </ligand>
</feature>
<keyword evidence="7 12" id="KW-0862">Zinc</keyword>
<evidence type="ECO:0000256" key="4">
    <source>
        <dbReference type="ARBA" id="ARBA00012783"/>
    </source>
</evidence>
<evidence type="ECO:0000256" key="3">
    <source>
        <dbReference type="ARBA" id="ARBA00006576"/>
    </source>
</evidence>
<dbReference type="NCBIfam" id="TIGR01354">
    <property type="entry name" value="cyt_deam_tetra"/>
    <property type="match status" value="1"/>
</dbReference>
<evidence type="ECO:0000256" key="7">
    <source>
        <dbReference type="ARBA" id="ARBA00022833"/>
    </source>
</evidence>
<evidence type="ECO:0000256" key="10">
    <source>
        <dbReference type="PIRSR" id="PIRSR606262-1"/>
    </source>
</evidence>
<dbReference type="CDD" id="cd01283">
    <property type="entry name" value="cytidine_deaminase"/>
    <property type="match status" value="1"/>
</dbReference>
<gene>
    <name evidence="15" type="ORF">BOKJ2_LOCUS6852</name>
</gene>
<dbReference type="InterPro" id="IPR006262">
    <property type="entry name" value="Cyt_deam_tetra"/>
</dbReference>
<comment type="similarity">
    <text evidence="3 13">Belongs to the cytidine and deoxycytidylate deaminase family.</text>
</comment>
<evidence type="ECO:0000256" key="2">
    <source>
        <dbReference type="ARBA" id="ARBA00003949"/>
    </source>
</evidence>
<evidence type="ECO:0000259" key="14">
    <source>
        <dbReference type="PROSITE" id="PS51747"/>
    </source>
</evidence>
<dbReference type="InterPro" id="IPR050202">
    <property type="entry name" value="Cyt/Deoxycyt_deaminase"/>
</dbReference>
<dbReference type="InterPro" id="IPR016192">
    <property type="entry name" value="APOBEC/CMP_deaminase_Zn-bd"/>
</dbReference>
<sequence length="136" mass="14829">MVEVTEEKRLELAQRATANMKNAYCPYSKFHVGAALLSEDNVIYDGVNMENAAYPVGTCAERVALGTAITQGTRKFKCIAVATRVPDGGSPCGMCRQMLFEFGDFEVLLCSPDGKVQVRTTTHKLLPLGFGPDHLK</sequence>
<dbReference type="GO" id="GO:0042802">
    <property type="term" value="F:identical protein binding"/>
    <property type="evidence" value="ECO:0007669"/>
    <property type="project" value="UniProtKB-ARBA"/>
</dbReference>
<evidence type="ECO:0000256" key="9">
    <source>
        <dbReference type="ARBA" id="ARBA00049558"/>
    </source>
</evidence>
<dbReference type="InterPro" id="IPR016193">
    <property type="entry name" value="Cytidine_deaminase-like"/>
</dbReference>
<name>A0A811KPH4_9BILA</name>
<accession>A0A811KPH4</accession>
<comment type="function">
    <text evidence="2 13">This enzyme scavenges exogenous and endogenous cytidine and 2'-deoxycytidine for UMP synthesis.</text>
</comment>
<dbReference type="GO" id="GO:0005829">
    <property type="term" value="C:cytosol"/>
    <property type="evidence" value="ECO:0007669"/>
    <property type="project" value="TreeGrafter"/>
</dbReference>
<dbReference type="EC" id="3.5.4.5" evidence="4 13"/>
<dbReference type="FunFam" id="3.40.140.10:FF:000008">
    <property type="entry name" value="Cytidine deaminase"/>
    <property type="match status" value="1"/>
</dbReference>
<evidence type="ECO:0000256" key="8">
    <source>
        <dbReference type="ARBA" id="ARBA00032005"/>
    </source>
</evidence>
<dbReference type="InterPro" id="IPR002125">
    <property type="entry name" value="CMP_dCMP_dom"/>
</dbReference>
<reference evidence="15" key="1">
    <citation type="submission" date="2020-09" db="EMBL/GenBank/DDBJ databases">
        <authorList>
            <person name="Kikuchi T."/>
        </authorList>
    </citation>
    <scope>NUCLEOTIDE SEQUENCE</scope>
    <source>
        <strain evidence="15">SH1</strain>
    </source>
</reference>
<organism evidence="15 16">
    <name type="scientific">Bursaphelenchus okinawaensis</name>
    <dbReference type="NCBI Taxonomy" id="465554"/>
    <lineage>
        <taxon>Eukaryota</taxon>
        <taxon>Metazoa</taxon>
        <taxon>Ecdysozoa</taxon>
        <taxon>Nematoda</taxon>
        <taxon>Chromadorea</taxon>
        <taxon>Rhabditida</taxon>
        <taxon>Tylenchina</taxon>
        <taxon>Tylenchomorpha</taxon>
        <taxon>Aphelenchoidea</taxon>
        <taxon>Aphelenchoididae</taxon>
        <taxon>Bursaphelenchus</taxon>
    </lineage>
</organism>
<keyword evidence="6 13" id="KW-0378">Hydrolase</keyword>
<keyword evidence="16" id="KW-1185">Reference proteome</keyword>
<dbReference type="GO" id="GO:0072527">
    <property type="term" value="P:pyrimidine-containing compound metabolic process"/>
    <property type="evidence" value="ECO:0007669"/>
    <property type="project" value="UniProtKB-ARBA"/>
</dbReference>
<keyword evidence="5 12" id="KW-0479">Metal-binding</keyword>
<comment type="caution">
    <text evidence="15">The sequence shown here is derived from an EMBL/GenBank/DDBJ whole genome shotgun (WGS) entry which is preliminary data.</text>
</comment>
<evidence type="ECO:0000313" key="15">
    <source>
        <dbReference type="EMBL" id="CAD5216967.1"/>
    </source>
</evidence>
<feature type="binding site" evidence="12">
    <location>
        <position position="95"/>
    </location>
    <ligand>
        <name>Zn(2+)</name>
        <dbReference type="ChEBI" id="CHEBI:29105"/>
        <note>catalytic</note>
    </ligand>
</feature>
<comment type="catalytic activity">
    <reaction evidence="9 13">
        <text>cytidine + H2O + H(+) = uridine + NH4(+)</text>
        <dbReference type="Rhea" id="RHEA:16069"/>
        <dbReference type="ChEBI" id="CHEBI:15377"/>
        <dbReference type="ChEBI" id="CHEBI:15378"/>
        <dbReference type="ChEBI" id="CHEBI:16704"/>
        <dbReference type="ChEBI" id="CHEBI:17562"/>
        <dbReference type="ChEBI" id="CHEBI:28938"/>
        <dbReference type="EC" id="3.5.4.5"/>
    </reaction>
</comment>
<evidence type="ECO:0000313" key="16">
    <source>
        <dbReference type="Proteomes" id="UP000614601"/>
    </source>
</evidence>
<comment type="cofactor">
    <cofactor evidence="1 12 13">
        <name>Zn(2+)</name>
        <dbReference type="ChEBI" id="CHEBI:29105"/>
    </cofactor>
</comment>
<feature type="domain" description="CMP/dCMP-type deaminase" evidence="14">
    <location>
        <begin position="7"/>
        <end position="133"/>
    </location>
</feature>
<dbReference type="NCBIfam" id="NF004064">
    <property type="entry name" value="PRK05578.1"/>
    <property type="match status" value="1"/>
</dbReference>
<feature type="binding site" evidence="11">
    <location>
        <begin position="48"/>
        <end position="54"/>
    </location>
    <ligand>
        <name>substrate</name>
    </ligand>
</feature>
<dbReference type="PROSITE" id="PS51747">
    <property type="entry name" value="CYT_DCMP_DEAMINASES_2"/>
    <property type="match status" value="1"/>
</dbReference>
<dbReference type="OrthoDB" id="414540at2759"/>
<dbReference type="PANTHER" id="PTHR11644:SF2">
    <property type="entry name" value="CYTIDINE DEAMINASE"/>
    <property type="match status" value="1"/>
</dbReference>
<evidence type="ECO:0000256" key="11">
    <source>
        <dbReference type="PIRSR" id="PIRSR606262-2"/>
    </source>
</evidence>
<dbReference type="PANTHER" id="PTHR11644">
    <property type="entry name" value="CYTIDINE DEAMINASE"/>
    <property type="match status" value="1"/>
</dbReference>
<dbReference type="AlphaFoldDB" id="A0A811KPH4"/>
<dbReference type="EMBL" id="CAJFDH010000003">
    <property type="protein sequence ID" value="CAD5216967.1"/>
    <property type="molecule type" value="Genomic_DNA"/>
</dbReference>
<dbReference type="EMBL" id="CAJFCW020000003">
    <property type="protein sequence ID" value="CAG9106894.1"/>
    <property type="molecule type" value="Genomic_DNA"/>
</dbReference>
<proteinExistence type="inferred from homology"/>
<evidence type="ECO:0000256" key="12">
    <source>
        <dbReference type="PIRSR" id="PIRSR606262-3"/>
    </source>
</evidence>
<evidence type="ECO:0000256" key="6">
    <source>
        <dbReference type="ARBA" id="ARBA00022801"/>
    </source>
</evidence>
<evidence type="ECO:0000256" key="5">
    <source>
        <dbReference type="ARBA" id="ARBA00022723"/>
    </source>
</evidence>